<protein>
    <recommendedName>
        <fullName evidence="10">WD repeat-containing protein 75</fullName>
    </recommendedName>
</protein>
<dbReference type="PANTHER" id="PTHR44215">
    <property type="entry name" value="WD REPEAT-CONTAINING PROTEIN 75"/>
    <property type="match status" value="1"/>
</dbReference>
<evidence type="ECO:0000256" key="3">
    <source>
        <dbReference type="ARBA" id="ARBA00022552"/>
    </source>
</evidence>
<organism evidence="8 9">
    <name type="scientific">Thelazia callipaeda</name>
    <name type="common">Oriental eyeworm</name>
    <name type="synonym">Parasitic nematode</name>
    <dbReference type="NCBI Taxonomy" id="103827"/>
    <lineage>
        <taxon>Eukaryota</taxon>
        <taxon>Metazoa</taxon>
        <taxon>Ecdysozoa</taxon>
        <taxon>Nematoda</taxon>
        <taxon>Chromadorea</taxon>
        <taxon>Rhabditida</taxon>
        <taxon>Spirurina</taxon>
        <taxon>Spiruromorpha</taxon>
        <taxon>Thelazioidea</taxon>
        <taxon>Thelaziidae</taxon>
        <taxon>Thelazia</taxon>
    </lineage>
</organism>
<keyword evidence="3" id="KW-0698">rRNA processing</keyword>
<dbReference type="OrthoDB" id="4096at2759"/>
<evidence type="ECO:0000256" key="6">
    <source>
        <dbReference type="ARBA" id="ARBA00023163"/>
    </source>
</evidence>
<dbReference type="GO" id="GO:0003723">
    <property type="term" value="F:RNA binding"/>
    <property type="evidence" value="ECO:0007669"/>
    <property type="project" value="InterPro"/>
</dbReference>
<dbReference type="STRING" id="103827.A0A3P7MHK8"/>
<name>A0A3P7MHK8_THECL</name>
<evidence type="ECO:0000256" key="4">
    <source>
        <dbReference type="ARBA" id="ARBA00022574"/>
    </source>
</evidence>
<reference evidence="8 9" key="1">
    <citation type="submission" date="2018-11" db="EMBL/GenBank/DDBJ databases">
        <authorList>
            <consortium name="Pathogen Informatics"/>
        </authorList>
    </citation>
    <scope>NUCLEOTIDE SEQUENCE [LARGE SCALE GENOMIC DNA]</scope>
</reference>
<proteinExistence type="predicted"/>
<evidence type="ECO:0000256" key="2">
    <source>
        <dbReference type="ARBA" id="ARBA00022517"/>
    </source>
</evidence>
<keyword evidence="2" id="KW-0690">Ribosome biogenesis</keyword>
<evidence type="ECO:0000256" key="1">
    <source>
        <dbReference type="ARBA" id="ARBA00004604"/>
    </source>
</evidence>
<evidence type="ECO:0008006" key="10">
    <source>
        <dbReference type="Google" id="ProtNLM"/>
    </source>
</evidence>
<dbReference type="Proteomes" id="UP000276776">
    <property type="component" value="Unassembled WGS sequence"/>
</dbReference>
<dbReference type="GO" id="GO:2000234">
    <property type="term" value="P:positive regulation of rRNA processing"/>
    <property type="evidence" value="ECO:0007669"/>
    <property type="project" value="TreeGrafter"/>
</dbReference>
<keyword evidence="6" id="KW-0804">Transcription</keyword>
<keyword evidence="4" id="KW-0853">WD repeat</keyword>
<dbReference type="InterPro" id="IPR053826">
    <property type="entry name" value="WDR75"/>
</dbReference>
<evidence type="ECO:0000313" key="9">
    <source>
        <dbReference type="Proteomes" id="UP000276776"/>
    </source>
</evidence>
<dbReference type="GO" id="GO:0032040">
    <property type="term" value="C:small-subunit processome"/>
    <property type="evidence" value="ECO:0007669"/>
    <property type="project" value="InterPro"/>
</dbReference>
<accession>A0A3P7MHK8</accession>
<comment type="subcellular location">
    <subcellularLocation>
        <location evidence="1">Nucleus</location>
        <location evidence="1">Nucleolus</location>
    </subcellularLocation>
</comment>
<keyword evidence="9" id="KW-1185">Reference proteome</keyword>
<keyword evidence="5" id="KW-0677">Repeat</keyword>
<dbReference type="PANTHER" id="PTHR44215:SF1">
    <property type="entry name" value="WD REPEAT-CONTAINING PROTEIN 75"/>
    <property type="match status" value="1"/>
</dbReference>
<dbReference type="SUPFAM" id="SSF101908">
    <property type="entry name" value="Putative isomerase YbhE"/>
    <property type="match status" value="1"/>
</dbReference>
<gene>
    <name evidence="8" type="ORF">TCLT_LOCUS465</name>
</gene>
<dbReference type="Gene3D" id="2.130.10.10">
    <property type="entry name" value="YVTN repeat-like/Quinoprotein amine dehydrogenase"/>
    <property type="match status" value="2"/>
</dbReference>
<dbReference type="GO" id="GO:0045943">
    <property type="term" value="P:positive regulation of transcription by RNA polymerase I"/>
    <property type="evidence" value="ECO:0007669"/>
    <property type="project" value="InterPro"/>
</dbReference>
<evidence type="ECO:0000256" key="5">
    <source>
        <dbReference type="ARBA" id="ARBA00022737"/>
    </source>
</evidence>
<sequence>MIYSETVSSFCEFSSLIVCYRNCNFFWRLAFVASNSDVIVVDVETGRRKQLLAHCAKVVSLHFTFSNKLTTYTSDGIECVWCASTFLPLHSRKLNCVPFGVWNSNKATLVVTKNQDKKFIISKINESEETLQKQEILQTKPHDVVGFSEFAVTDDYFVCCEKLFVYLYVFGVNGVKRFKYTGKAEFMDFSLVRFTNIAACGNTVAAAISFGRVFIWNNVCRKGIGIFSHSVHWHKWAPYLALTKFNNLLSGGDEGVLAKFTLSDSKSIAKPQVLPRLQAPIRRLQLSADDSVVAVVLADNSVHFISNSALNVFSSMESILYSFKRSGFPLTDDPLYKNYVIHSARPGFIQWIDPHCMITVKTADISRENPVEGENIFSDTNGYTDVCEIAFSRKMVLSADCSIGFDIPNNRLQFWRRNRKLGSLALEYYESYCDDVIKFIRACLDYDMFITIDNKGVMVKWERVEGDERKWCKGDSIHWMDVPVLHVSKIRQSHFAAVHSITQDSNGVLVLWSAEQHEPFRSVHVHQGDGKIKSVEWGPSSNPNLLIVSSTNFIYAFNVSTLASVWIVCEPNLKLAISSQFIVAYHENVVSVIDTSSGTLLCQKKLNSPPISVISIEEDESFTIIAAYEKGYGVIAKSEIIQEAQKQLFSRDTVVKKTPFTDLVTIGCEGIKNNVRVETTPDVDIFSGPAYALAPMSYLAQKFIHSCFLPPERCDT</sequence>
<dbReference type="AlphaFoldDB" id="A0A3P7MHK8"/>
<evidence type="ECO:0000313" key="8">
    <source>
        <dbReference type="EMBL" id="VDM95445.1"/>
    </source>
</evidence>
<dbReference type="InterPro" id="IPR011047">
    <property type="entry name" value="Quinoprotein_ADH-like_sf"/>
</dbReference>
<dbReference type="SUPFAM" id="SSF50998">
    <property type="entry name" value="Quinoprotein alcohol dehydrogenase-like"/>
    <property type="match status" value="1"/>
</dbReference>
<evidence type="ECO:0000256" key="7">
    <source>
        <dbReference type="ARBA" id="ARBA00023242"/>
    </source>
</evidence>
<dbReference type="EMBL" id="UYYF01000033">
    <property type="protein sequence ID" value="VDM95445.1"/>
    <property type="molecule type" value="Genomic_DNA"/>
</dbReference>
<keyword evidence="7" id="KW-0539">Nucleus</keyword>
<dbReference type="InterPro" id="IPR015943">
    <property type="entry name" value="WD40/YVTN_repeat-like_dom_sf"/>
</dbReference>
<dbReference type="GO" id="GO:0006364">
    <property type="term" value="P:rRNA processing"/>
    <property type="evidence" value="ECO:0007669"/>
    <property type="project" value="UniProtKB-KW"/>
</dbReference>